<accession>A0ABU1X759</accession>
<feature type="chain" id="PRO_5046904237" evidence="1">
    <location>
        <begin position="26"/>
        <end position="563"/>
    </location>
</feature>
<evidence type="ECO:0000259" key="3">
    <source>
        <dbReference type="Pfam" id="PF16655"/>
    </source>
</evidence>
<dbReference type="PROSITE" id="PS51318">
    <property type="entry name" value="TAT"/>
    <property type="match status" value="1"/>
</dbReference>
<dbReference type="InterPro" id="IPR006311">
    <property type="entry name" value="TAT_signal"/>
</dbReference>
<comment type="caution">
    <text evidence="4">The sequence shown here is derived from an EMBL/GenBank/DDBJ whole genome shotgun (WGS) entry which is preliminary data.</text>
</comment>
<dbReference type="GO" id="GO:0004035">
    <property type="term" value="F:alkaline phosphatase activity"/>
    <property type="evidence" value="ECO:0007669"/>
    <property type="project" value="UniProtKB-EC"/>
</dbReference>
<feature type="signal peptide" evidence="1">
    <location>
        <begin position="1"/>
        <end position="25"/>
    </location>
</feature>
<proteinExistence type="predicted"/>
<dbReference type="InterPro" id="IPR018946">
    <property type="entry name" value="PhoD-like_MPP"/>
</dbReference>
<evidence type="ECO:0000256" key="1">
    <source>
        <dbReference type="SAM" id="SignalP"/>
    </source>
</evidence>
<dbReference type="InterPro" id="IPR032093">
    <property type="entry name" value="PhoD_N"/>
</dbReference>
<reference evidence="4 5" key="1">
    <citation type="submission" date="2023-07" db="EMBL/GenBank/DDBJ databases">
        <title>Sorghum-associated microbial communities from plants grown in Nebraska, USA.</title>
        <authorList>
            <person name="Schachtman D."/>
        </authorList>
    </citation>
    <scope>NUCLEOTIDE SEQUENCE [LARGE SCALE GENOMIC DNA]</scope>
    <source>
        <strain evidence="4 5">4256</strain>
    </source>
</reference>
<organism evidence="4 5">
    <name type="scientific">Sphingobium xenophagum</name>
    <dbReference type="NCBI Taxonomy" id="121428"/>
    <lineage>
        <taxon>Bacteria</taxon>
        <taxon>Pseudomonadati</taxon>
        <taxon>Pseudomonadota</taxon>
        <taxon>Alphaproteobacteria</taxon>
        <taxon>Sphingomonadales</taxon>
        <taxon>Sphingomonadaceae</taxon>
        <taxon>Sphingobium</taxon>
    </lineage>
</organism>
<dbReference type="SUPFAM" id="SSF56300">
    <property type="entry name" value="Metallo-dependent phosphatases"/>
    <property type="match status" value="1"/>
</dbReference>
<dbReference type="Gene3D" id="2.60.40.380">
    <property type="entry name" value="Purple acid phosphatase-like, N-terminal"/>
    <property type="match status" value="1"/>
</dbReference>
<dbReference type="PANTHER" id="PTHR43606:SF7">
    <property type="entry name" value="PHOSPHATASE, PUTATIVE (AFU_ORTHOLOGUE AFUA_6G08710)-RELATED"/>
    <property type="match status" value="1"/>
</dbReference>
<keyword evidence="4" id="KW-0378">Hydrolase</keyword>
<dbReference type="PANTHER" id="PTHR43606">
    <property type="entry name" value="PHOSPHATASE, PUTATIVE (AFU_ORTHOLOGUE AFUA_6G08710)-RELATED"/>
    <property type="match status" value="1"/>
</dbReference>
<evidence type="ECO:0000313" key="5">
    <source>
        <dbReference type="Proteomes" id="UP001267638"/>
    </source>
</evidence>
<dbReference type="EMBL" id="JAVDWV010000024">
    <property type="protein sequence ID" value="MDR7156961.1"/>
    <property type="molecule type" value="Genomic_DNA"/>
</dbReference>
<dbReference type="Gene3D" id="3.60.21.70">
    <property type="entry name" value="PhoD-like phosphatase"/>
    <property type="match status" value="1"/>
</dbReference>
<dbReference type="CDD" id="cd07389">
    <property type="entry name" value="MPP_PhoD"/>
    <property type="match status" value="1"/>
</dbReference>
<evidence type="ECO:0000259" key="2">
    <source>
        <dbReference type="Pfam" id="PF09423"/>
    </source>
</evidence>
<sequence length="563" mass="60750">MKIDRRSALGLIGAGAAFSSTGATAAQAAAVRFDHGVASGDPTAQGAILWTRVTPVDAAHAAPIAVRWHVAQSADAKPIESGEAQARPARDFTVKVEPKRLKPGQDYVYWFEAADGTRSPNGRFRTLPEGKTADAVFAVVSCQLHAGGYFNAYRSIAQRDRVDAVIHLGDYIYEYGADGYGTEIGSKLGRIPEPAHETLTLADYRIRHAQYKRDPDMQAGHARAAFICVWDDHETANDSWIGGAENHQPATEGDWQARKAAAMQAYFEWMPIRDAQDGNPWEAINRSFDFGDLATLMMVETRLLARSEGAAFKGETPGADEIAAVLATRNRADRELLGEPQRAWLEQGLTASVAAGKPWQILGNQVVMARVAGPDMAKLFGADKAKAMLASLDPSLRPRVEAAQAGYRAGLPFNLDAWDGYPAARERLYASFRQSGSRPLVLSGDSHAFWANDLADDAGRPVAVEFGTTGITSPSIGDAMPALPIGDLLAKANDEVLFCDQRAKGYILLTLTPQKAHAAYIAMSTIYARDYSERQIAAFDLAADAREAKLQLASKDPSTTSGQ</sequence>
<keyword evidence="1" id="KW-0732">Signal</keyword>
<feature type="domain" description="PhoD-like phosphatase metallophosphatase" evidence="2">
    <location>
        <begin position="137"/>
        <end position="519"/>
    </location>
</feature>
<dbReference type="Pfam" id="PF16655">
    <property type="entry name" value="PhoD_N"/>
    <property type="match status" value="1"/>
</dbReference>
<feature type="domain" description="Phospholipase D N-terminal" evidence="3">
    <location>
        <begin position="35"/>
        <end position="126"/>
    </location>
</feature>
<dbReference type="RefSeq" id="WP_310227497.1">
    <property type="nucleotide sequence ID" value="NZ_JAVDWV010000024.1"/>
</dbReference>
<dbReference type="InterPro" id="IPR052900">
    <property type="entry name" value="Phospholipid_Metab_Enz"/>
</dbReference>
<dbReference type="InterPro" id="IPR038607">
    <property type="entry name" value="PhoD-like_sf"/>
</dbReference>
<dbReference type="InterPro" id="IPR029052">
    <property type="entry name" value="Metallo-depent_PP-like"/>
</dbReference>
<keyword evidence="5" id="KW-1185">Reference proteome</keyword>
<dbReference type="Proteomes" id="UP001267638">
    <property type="component" value="Unassembled WGS sequence"/>
</dbReference>
<dbReference type="Pfam" id="PF09423">
    <property type="entry name" value="PhoD"/>
    <property type="match status" value="1"/>
</dbReference>
<dbReference type="EC" id="3.1.3.1" evidence="4"/>
<name>A0ABU1X759_SPHXE</name>
<gene>
    <name evidence="4" type="ORF">J2W40_003807</name>
</gene>
<evidence type="ECO:0000313" key="4">
    <source>
        <dbReference type="EMBL" id="MDR7156961.1"/>
    </source>
</evidence>
<protein>
    <submittedName>
        <fullName evidence="4">Alkaline phosphatase D</fullName>
        <ecNumber evidence="4">3.1.3.1</ecNumber>
    </submittedName>
</protein>